<dbReference type="InterPro" id="IPR043136">
    <property type="entry name" value="B30.2/SPRY_sf"/>
</dbReference>
<sequence length="198" mass="22588">MNPSEELRLLRARIAQLERQQTSSTSSSAGFDLMAQNAKRRRIVFLQFVQKALRAELEHQKLLIAHNALQTKVEQYQKELQEKVVKMEKYQKEQQQNISNLQKTVAALLHIGLATKQMPLYKCVGRYEGTFAYEDDGTFWGHAVEGCSHLDNGRPYITGKPEFEEGDIIGCGVDLATRQIIYTKNGQRLDNAQMPCTK</sequence>
<dbReference type="WBParaSite" id="GPLIN_000626500">
    <property type="protein sequence ID" value="GPLIN_000626500"/>
    <property type="gene ID" value="GPLIN_000626500"/>
</dbReference>
<name>A0A183C073_GLOPA</name>
<reference evidence="3" key="1">
    <citation type="submission" date="2014-05" db="EMBL/GenBank/DDBJ databases">
        <title>The genome and life-stage specific transcriptomes of Globodera pallida elucidate key aspects of plant parasitism by a cyst nematode.</title>
        <authorList>
            <person name="Cotton J.A."/>
            <person name="Lilley C.J."/>
            <person name="Jones L.M."/>
            <person name="Kikuchi T."/>
            <person name="Reid A.J."/>
            <person name="Thorpe P."/>
            <person name="Tsai I.J."/>
            <person name="Beasley H."/>
            <person name="Blok V."/>
            <person name="Cock P.J.A."/>
            <person name="Van den Akker S.E."/>
            <person name="Holroyd N."/>
            <person name="Hunt M."/>
            <person name="Mantelin S."/>
            <person name="Naghra H."/>
            <person name="Pain A."/>
            <person name="Palomares-Rius J.E."/>
            <person name="Zarowiecki M."/>
            <person name="Berriman M."/>
            <person name="Jones J.T."/>
            <person name="Urwin P.E."/>
        </authorList>
    </citation>
    <scope>NUCLEOTIDE SEQUENCE [LARGE SCALE GENOMIC DNA]</scope>
    <source>
        <strain evidence="3">Lindley</strain>
    </source>
</reference>
<dbReference type="Gene3D" id="2.60.120.920">
    <property type="match status" value="1"/>
</dbReference>
<accession>A0A183C073</accession>
<dbReference type="InterPro" id="IPR044736">
    <property type="entry name" value="Gid1/RanBPM/SPLA_SPRY"/>
</dbReference>
<evidence type="ECO:0000313" key="3">
    <source>
        <dbReference type="Proteomes" id="UP000050741"/>
    </source>
</evidence>
<dbReference type="CDD" id="cd12885">
    <property type="entry name" value="SPRY_RanBP_like"/>
    <property type="match status" value="1"/>
</dbReference>
<feature type="coiled-coil region" evidence="1">
    <location>
        <begin position="59"/>
        <end position="97"/>
    </location>
</feature>
<protein>
    <submittedName>
        <fullName evidence="4">SPRY domain-containing protein</fullName>
    </submittedName>
</protein>
<dbReference type="InterPro" id="IPR003877">
    <property type="entry name" value="SPRY_dom"/>
</dbReference>
<evidence type="ECO:0000259" key="2">
    <source>
        <dbReference type="Pfam" id="PF00622"/>
    </source>
</evidence>
<dbReference type="SUPFAM" id="SSF49899">
    <property type="entry name" value="Concanavalin A-like lectins/glucanases"/>
    <property type="match status" value="1"/>
</dbReference>
<dbReference type="Proteomes" id="UP000050741">
    <property type="component" value="Unassembled WGS sequence"/>
</dbReference>
<dbReference type="Pfam" id="PF00622">
    <property type="entry name" value="SPRY"/>
    <property type="match status" value="1"/>
</dbReference>
<evidence type="ECO:0000256" key="1">
    <source>
        <dbReference type="SAM" id="Coils"/>
    </source>
</evidence>
<keyword evidence="3" id="KW-1185">Reference proteome</keyword>
<proteinExistence type="predicted"/>
<dbReference type="InterPro" id="IPR013320">
    <property type="entry name" value="ConA-like_dom_sf"/>
</dbReference>
<evidence type="ECO:0000313" key="4">
    <source>
        <dbReference type="WBParaSite" id="GPLIN_000626500"/>
    </source>
</evidence>
<organism evidence="3 4">
    <name type="scientific">Globodera pallida</name>
    <name type="common">Potato cyst nematode worm</name>
    <name type="synonym">Heterodera pallida</name>
    <dbReference type="NCBI Taxonomy" id="36090"/>
    <lineage>
        <taxon>Eukaryota</taxon>
        <taxon>Metazoa</taxon>
        <taxon>Ecdysozoa</taxon>
        <taxon>Nematoda</taxon>
        <taxon>Chromadorea</taxon>
        <taxon>Rhabditida</taxon>
        <taxon>Tylenchina</taxon>
        <taxon>Tylenchomorpha</taxon>
        <taxon>Tylenchoidea</taxon>
        <taxon>Heteroderidae</taxon>
        <taxon>Heteroderinae</taxon>
        <taxon>Globodera</taxon>
    </lineage>
</organism>
<reference evidence="4" key="2">
    <citation type="submission" date="2016-06" db="UniProtKB">
        <authorList>
            <consortium name="WormBaseParasite"/>
        </authorList>
    </citation>
    <scope>IDENTIFICATION</scope>
</reference>
<feature type="domain" description="SPRY" evidence="2">
    <location>
        <begin position="109"/>
        <end position="191"/>
    </location>
</feature>
<dbReference type="AlphaFoldDB" id="A0A183C073"/>
<keyword evidence="1" id="KW-0175">Coiled coil</keyword>